<evidence type="ECO:0000256" key="1">
    <source>
        <dbReference type="SAM" id="MobiDB-lite"/>
    </source>
</evidence>
<proteinExistence type="predicted"/>
<organism evidence="2 3">
    <name type="scientific">Claviceps purpurea (strain 20.1)</name>
    <name type="common">Ergot fungus</name>
    <name type="synonym">Sphacelia segetum</name>
    <dbReference type="NCBI Taxonomy" id="1111077"/>
    <lineage>
        <taxon>Eukaryota</taxon>
        <taxon>Fungi</taxon>
        <taxon>Dikarya</taxon>
        <taxon>Ascomycota</taxon>
        <taxon>Pezizomycotina</taxon>
        <taxon>Sordariomycetes</taxon>
        <taxon>Hypocreomycetidae</taxon>
        <taxon>Hypocreales</taxon>
        <taxon>Clavicipitaceae</taxon>
        <taxon>Claviceps</taxon>
    </lineage>
</organism>
<sequence length="549" mass="62726">MQASKPPREMPDCPLCGSNISRVVLDNPRERWKSSVQYLDFAPLSRRPSSDRHDDGGRMPLVASGSMDKLPPPSHEARVVHAACWAIMTKVWGTNTFTKAELESFVACTRCLAPFLPGILFQESPGELDEDIDYAFGDDELDADELYQGELDADYLDDEEEEEEEEEEEKEENDEDKEDEEMEDEEMEDEYYDEMDYEEYEYDEEYDDMEGNEMDYDDQGNEIIYPEDSNTDEMADLARKKESQTRKLLSWDETQQNMQQELLRPPSLIGLFDRALPPPSELESFVARTLNHVAEVRHNPDPDLRFWAGVIVMLANSPASQFAKSAAPNRISSITRALRNLHLGSLQRFPHTANFDVVRSNALSILTTLLPIPVGDMDDDDDDDDDSTYQLVRTMRSQLKRRRAISLRDISYSSDQPLRLTFFTIRRPRAEKAILRRGVPVGRQYLRFINFDVSRAVRGSEIAPRVNYFCGLRLVRDEVGVVAVDVLDGNDWMHVWEQQDCEGGLDDGEGGMKRSVAEWDVRAENGHLTIVADAVKDLSIAVIMHRVDA</sequence>
<dbReference type="HOGENOM" id="CLU_621253_0_0_1"/>
<name>M1VVJ1_CLAP2</name>
<dbReference type="STRING" id="1111077.M1VVJ1"/>
<dbReference type="OrthoDB" id="4960298at2759"/>
<dbReference type="EMBL" id="CAGA01000015">
    <property type="protein sequence ID" value="CCE29612.1"/>
    <property type="molecule type" value="Genomic_DNA"/>
</dbReference>
<dbReference type="eggNOG" id="ENOG502RMV7">
    <property type="taxonomic scope" value="Eukaryota"/>
</dbReference>
<keyword evidence="3" id="KW-1185">Reference proteome</keyword>
<evidence type="ECO:0000313" key="2">
    <source>
        <dbReference type="EMBL" id="CCE29612.1"/>
    </source>
</evidence>
<dbReference type="AlphaFoldDB" id="M1VVJ1"/>
<evidence type="ECO:0000313" key="3">
    <source>
        <dbReference type="Proteomes" id="UP000016801"/>
    </source>
</evidence>
<protein>
    <submittedName>
        <fullName evidence="2">Uncharacterized protein</fullName>
    </submittedName>
</protein>
<dbReference type="PhylomeDB" id="M1VVJ1"/>
<accession>M1VVJ1</accession>
<gene>
    <name evidence="2" type="ORF">CPUR_03459</name>
</gene>
<feature type="region of interest" description="Disordered" evidence="1">
    <location>
        <begin position="156"/>
        <end position="195"/>
    </location>
</feature>
<dbReference type="VEuPathDB" id="FungiDB:CPUR_03459"/>
<dbReference type="Proteomes" id="UP000016801">
    <property type="component" value="Unassembled WGS sequence"/>
</dbReference>
<comment type="caution">
    <text evidence="2">The sequence shown here is derived from an EMBL/GenBank/DDBJ whole genome shotgun (WGS) entry which is preliminary data.</text>
</comment>
<reference evidence="2 3" key="1">
    <citation type="journal article" date="2013" name="PLoS Genet.">
        <title>Plant-symbiotic fungi as chemical engineers: Multi-genome analysis of the Clavicipitaceae reveals dynamics of alkaloid loci.</title>
        <authorList>
            <person name="Schardl C.L."/>
            <person name="Young C.A."/>
            <person name="Hesse U."/>
            <person name="Amyotte S.G."/>
            <person name="Andreeva K."/>
            <person name="Calie P.J."/>
            <person name="Fleetwood D.J."/>
            <person name="Haws D.C."/>
            <person name="Moore N."/>
            <person name="Oeser B."/>
            <person name="Panaccione D.G."/>
            <person name="Schweri K.K."/>
            <person name="Voisey C.R."/>
            <person name="Farman M.L."/>
            <person name="Jaromczyk J.W."/>
            <person name="Roe B.A."/>
            <person name="O'Sullivan D.M."/>
            <person name="Scott B."/>
            <person name="Tudzynski P."/>
            <person name="An Z."/>
            <person name="Arnaoudova E.G."/>
            <person name="Bullock C.T."/>
            <person name="Charlton N.D."/>
            <person name="Chen L."/>
            <person name="Cox M."/>
            <person name="Dinkins R.D."/>
            <person name="Florea S."/>
            <person name="Glenn A.E."/>
            <person name="Gordon A."/>
            <person name="Gueldener U."/>
            <person name="Harris D.R."/>
            <person name="Hollin W."/>
            <person name="Jaromczyk J."/>
            <person name="Johnson R.D."/>
            <person name="Khan A.K."/>
            <person name="Leistner E."/>
            <person name="Leuchtmann A."/>
            <person name="Li C."/>
            <person name="Liu J."/>
            <person name="Liu J."/>
            <person name="Liu M."/>
            <person name="Mace W."/>
            <person name="Machado C."/>
            <person name="Nagabhyru P."/>
            <person name="Pan J."/>
            <person name="Schmid J."/>
            <person name="Sugawara K."/>
            <person name="Steiner U."/>
            <person name="Takach J.E."/>
            <person name="Tanaka E."/>
            <person name="Webb J.S."/>
            <person name="Wilson E.V."/>
            <person name="Wiseman J.L."/>
            <person name="Yoshida R."/>
            <person name="Zeng Z."/>
        </authorList>
    </citation>
    <scope>NUCLEOTIDE SEQUENCE [LARGE SCALE GENOMIC DNA]</scope>
    <source>
        <strain evidence="2 3">20.1</strain>
    </source>
</reference>